<dbReference type="PROSITE" id="PS01332">
    <property type="entry name" value="HTH_RRF2_1"/>
    <property type="match status" value="1"/>
</dbReference>
<dbReference type="EMBL" id="UINC01000409">
    <property type="protein sequence ID" value="SUZ54818.1"/>
    <property type="molecule type" value="Genomic_DNA"/>
</dbReference>
<dbReference type="PROSITE" id="PS51197">
    <property type="entry name" value="HTH_RRF2_2"/>
    <property type="match status" value="1"/>
</dbReference>
<dbReference type="InterPro" id="IPR036390">
    <property type="entry name" value="WH_DNA-bd_sf"/>
</dbReference>
<dbReference type="InterPro" id="IPR036388">
    <property type="entry name" value="WH-like_DNA-bd_sf"/>
</dbReference>
<dbReference type="GO" id="GO:0003700">
    <property type="term" value="F:DNA-binding transcription factor activity"/>
    <property type="evidence" value="ECO:0007669"/>
    <property type="project" value="TreeGrafter"/>
</dbReference>
<evidence type="ECO:0000313" key="2">
    <source>
        <dbReference type="EMBL" id="SUZ54818.1"/>
    </source>
</evidence>
<keyword evidence="1" id="KW-0238">DNA-binding</keyword>
<name>A0A381NLV9_9ZZZZ</name>
<gene>
    <name evidence="2" type="ORF">METZ01_LOCUS7672</name>
</gene>
<dbReference type="NCBIfam" id="TIGR00738">
    <property type="entry name" value="rrf2_super"/>
    <property type="match status" value="1"/>
</dbReference>
<organism evidence="2">
    <name type="scientific">marine metagenome</name>
    <dbReference type="NCBI Taxonomy" id="408172"/>
    <lineage>
        <taxon>unclassified sequences</taxon>
        <taxon>metagenomes</taxon>
        <taxon>ecological metagenomes</taxon>
    </lineage>
</organism>
<dbReference type="GO" id="GO:0003677">
    <property type="term" value="F:DNA binding"/>
    <property type="evidence" value="ECO:0007669"/>
    <property type="project" value="UniProtKB-KW"/>
</dbReference>
<dbReference type="PANTHER" id="PTHR33221">
    <property type="entry name" value="WINGED HELIX-TURN-HELIX TRANSCRIPTIONAL REGULATOR, RRF2 FAMILY"/>
    <property type="match status" value="1"/>
</dbReference>
<dbReference type="Gene3D" id="1.10.10.10">
    <property type="entry name" value="Winged helix-like DNA-binding domain superfamily/Winged helix DNA-binding domain"/>
    <property type="match status" value="1"/>
</dbReference>
<proteinExistence type="predicted"/>
<reference evidence="2" key="1">
    <citation type="submission" date="2018-05" db="EMBL/GenBank/DDBJ databases">
        <authorList>
            <person name="Lanie J.A."/>
            <person name="Ng W.-L."/>
            <person name="Kazmierczak K.M."/>
            <person name="Andrzejewski T.M."/>
            <person name="Davidsen T.M."/>
            <person name="Wayne K.J."/>
            <person name="Tettelin H."/>
            <person name="Glass J.I."/>
            <person name="Rusch D."/>
            <person name="Podicherti R."/>
            <person name="Tsui H.-C.T."/>
            <person name="Winkler M.E."/>
        </authorList>
    </citation>
    <scope>NUCLEOTIDE SEQUENCE</scope>
</reference>
<dbReference type="PANTHER" id="PTHR33221:SF5">
    <property type="entry name" value="HTH-TYPE TRANSCRIPTIONAL REGULATOR ISCR"/>
    <property type="match status" value="1"/>
</dbReference>
<accession>A0A381NLV9</accession>
<sequence>MKLTTKGKYAVTALLDLSLNQIDRDYISLSQIAERQDMPVSYLEQLFRNLRKSGIVQASRGPRGGYRLAKPSTEINISEVVASVEDILDATQCGGSADCHSGNRCLTHDLWSELNSQVDNFLISKSLEDVIANKRASLQKKNKDLIIAG</sequence>
<dbReference type="GO" id="GO:0005829">
    <property type="term" value="C:cytosol"/>
    <property type="evidence" value="ECO:0007669"/>
    <property type="project" value="TreeGrafter"/>
</dbReference>
<evidence type="ECO:0000256" key="1">
    <source>
        <dbReference type="ARBA" id="ARBA00023125"/>
    </source>
</evidence>
<dbReference type="FunFam" id="1.10.10.10:FF:000026">
    <property type="entry name" value="HTH-type transcriptional regulator IscR"/>
    <property type="match status" value="1"/>
</dbReference>
<dbReference type="InterPro" id="IPR030489">
    <property type="entry name" value="TR_Rrf2-type_CS"/>
</dbReference>
<dbReference type="InterPro" id="IPR000944">
    <property type="entry name" value="Tscrpt_reg_Rrf2"/>
</dbReference>
<dbReference type="AlphaFoldDB" id="A0A381NLV9"/>
<dbReference type="Pfam" id="PF02082">
    <property type="entry name" value="Rrf2"/>
    <property type="match status" value="1"/>
</dbReference>
<protein>
    <submittedName>
        <fullName evidence="2">Uncharacterized protein</fullName>
    </submittedName>
</protein>
<dbReference type="SUPFAM" id="SSF46785">
    <property type="entry name" value="Winged helix' DNA-binding domain"/>
    <property type="match status" value="1"/>
</dbReference>